<keyword evidence="4 5" id="KW-0472">Membrane</keyword>
<evidence type="ECO:0000313" key="7">
    <source>
        <dbReference type="EMBL" id="KAK4184511.1"/>
    </source>
</evidence>
<comment type="caution">
    <text evidence="7">The sequence shown here is derived from an EMBL/GenBank/DDBJ whole genome shotgun (WGS) entry which is preliminary data.</text>
</comment>
<evidence type="ECO:0000256" key="4">
    <source>
        <dbReference type="ARBA" id="ARBA00023136"/>
    </source>
</evidence>
<feature type="transmembrane region" description="Helical" evidence="5">
    <location>
        <begin position="338"/>
        <end position="358"/>
    </location>
</feature>
<feature type="transmembrane region" description="Helical" evidence="5">
    <location>
        <begin position="313"/>
        <end position="331"/>
    </location>
</feature>
<sequence>MATTNSNNAMAFTVPQTLISTDFRAPLCMAAQSLITAILINSTPKKSSLMRLASLPILISLMLQSWATAASFTGQSVLYSFWWVGPYANIFHCANNLLLHPLDSNDVQHEMQLQQRRRNIKSTSSPGFLQRIIWTLTLLFSFRGLGTTKQISYIPTPLPSPSRFKFLARQITLIALQYTIINLLASSPPPPSIVEGWAEGKEWLWIPSLNPHHQPVTKADLINRLVGCTMNWFVVGRCMNDIWYRIFSVLFVTSGISPPEKWPECFGTYADTYTLRGYFGKFWHQTLRWPFSGVAAFLSRRVLRFRPGGKADWYINLWVVFFLSGTLHAILPMAFGRVWQPAGCLLTFGLFLPLGIVFEDFVRGMWGKKGRPRWFERVVGHLWVVFYLALVTPVFNYPLQRIEGNPTYLVRPEWSLVHMLGKKV</sequence>
<evidence type="ECO:0000256" key="1">
    <source>
        <dbReference type="ARBA" id="ARBA00004141"/>
    </source>
</evidence>
<accession>A0AAN6WME9</accession>
<gene>
    <name evidence="7" type="ORF">QBC35DRAFT_505762</name>
</gene>
<evidence type="ECO:0000256" key="5">
    <source>
        <dbReference type="SAM" id="Phobius"/>
    </source>
</evidence>
<name>A0AAN6WME9_9PEZI</name>
<dbReference type="Proteomes" id="UP001302126">
    <property type="component" value="Unassembled WGS sequence"/>
</dbReference>
<keyword evidence="8" id="KW-1185">Reference proteome</keyword>
<organism evidence="7 8">
    <name type="scientific">Podospora australis</name>
    <dbReference type="NCBI Taxonomy" id="1536484"/>
    <lineage>
        <taxon>Eukaryota</taxon>
        <taxon>Fungi</taxon>
        <taxon>Dikarya</taxon>
        <taxon>Ascomycota</taxon>
        <taxon>Pezizomycotina</taxon>
        <taxon>Sordariomycetes</taxon>
        <taxon>Sordariomycetidae</taxon>
        <taxon>Sordariales</taxon>
        <taxon>Podosporaceae</taxon>
        <taxon>Podospora</taxon>
    </lineage>
</organism>
<comment type="subcellular location">
    <subcellularLocation>
        <location evidence="1">Membrane</location>
        <topology evidence="1">Multi-pass membrane protein</topology>
    </subcellularLocation>
</comment>
<evidence type="ECO:0000259" key="6">
    <source>
        <dbReference type="Pfam" id="PF13813"/>
    </source>
</evidence>
<dbReference type="Pfam" id="PF13813">
    <property type="entry name" value="MBOAT_2"/>
    <property type="match status" value="1"/>
</dbReference>
<proteinExistence type="predicted"/>
<feature type="transmembrane region" description="Helical" evidence="5">
    <location>
        <begin position="378"/>
        <end position="399"/>
    </location>
</feature>
<dbReference type="EMBL" id="MU864485">
    <property type="protein sequence ID" value="KAK4184511.1"/>
    <property type="molecule type" value="Genomic_DNA"/>
</dbReference>
<reference evidence="7" key="2">
    <citation type="submission" date="2023-05" db="EMBL/GenBank/DDBJ databases">
        <authorList>
            <consortium name="Lawrence Berkeley National Laboratory"/>
            <person name="Steindorff A."/>
            <person name="Hensen N."/>
            <person name="Bonometti L."/>
            <person name="Westerberg I."/>
            <person name="Brannstrom I.O."/>
            <person name="Guillou S."/>
            <person name="Cros-Aarteil S."/>
            <person name="Calhoun S."/>
            <person name="Haridas S."/>
            <person name="Kuo A."/>
            <person name="Mondo S."/>
            <person name="Pangilinan J."/>
            <person name="Riley R."/>
            <person name="Labutti K."/>
            <person name="Andreopoulos B."/>
            <person name="Lipzen A."/>
            <person name="Chen C."/>
            <person name="Yanf M."/>
            <person name="Daum C."/>
            <person name="Ng V."/>
            <person name="Clum A."/>
            <person name="Ohm R."/>
            <person name="Martin F."/>
            <person name="Silar P."/>
            <person name="Natvig D."/>
            <person name="Lalanne C."/>
            <person name="Gautier V."/>
            <person name="Ament-Velasquez S.L."/>
            <person name="Kruys A."/>
            <person name="Hutchinson M.I."/>
            <person name="Powell A.J."/>
            <person name="Barry K."/>
            <person name="Miller A.N."/>
            <person name="Grigoriev I.V."/>
            <person name="Debuchy R."/>
            <person name="Gladieux P."/>
            <person name="Thoren M.H."/>
            <person name="Johannesson H."/>
        </authorList>
    </citation>
    <scope>NUCLEOTIDE SEQUENCE</scope>
    <source>
        <strain evidence="7">PSN309</strain>
    </source>
</reference>
<reference evidence="7" key="1">
    <citation type="journal article" date="2023" name="Mol. Phylogenet. Evol.">
        <title>Genome-scale phylogeny and comparative genomics of the fungal order Sordariales.</title>
        <authorList>
            <person name="Hensen N."/>
            <person name="Bonometti L."/>
            <person name="Westerberg I."/>
            <person name="Brannstrom I.O."/>
            <person name="Guillou S."/>
            <person name="Cros-Aarteil S."/>
            <person name="Calhoun S."/>
            <person name="Haridas S."/>
            <person name="Kuo A."/>
            <person name="Mondo S."/>
            <person name="Pangilinan J."/>
            <person name="Riley R."/>
            <person name="LaButti K."/>
            <person name="Andreopoulos B."/>
            <person name="Lipzen A."/>
            <person name="Chen C."/>
            <person name="Yan M."/>
            <person name="Daum C."/>
            <person name="Ng V."/>
            <person name="Clum A."/>
            <person name="Steindorff A."/>
            <person name="Ohm R.A."/>
            <person name="Martin F."/>
            <person name="Silar P."/>
            <person name="Natvig D.O."/>
            <person name="Lalanne C."/>
            <person name="Gautier V."/>
            <person name="Ament-Velasquez S.L."/>
            <person name="Kruys A."/>
            <person name="Hutchinson M.I."/>
            <person name="Powell A.J."/>
            <person name="Barry K."/>
            <person name="Miller A.N."/>
            <person name="Grigoriev I.V."/>
            <person name="Debuchy R."/>
            <person name="Gladieux P."/>
            <person name="Hiltunen Thoren M."/>
            <person name="Johannesson H."/>
        </authorList>
    </citation>
    <scope>NUCLEOTIDE SEQUENCE</scope>
    <source>
        <strain evidence="7">PSN309</strain>
    </source>
</reference>
<dbReference type="AlphaFoldDB" id="A0AAN6WME9"/>
<dbReference type="GO" id="GO:0016740">
    <property type="term" value="F:transferase activity"/>
    <property type="evidence" value="ECO:0007669"/>
    <property type="project" value="UniProtKB-KW"/>
</dbReference>
<evidence type="ECO:0000313" key="8">
    <source>
        <dbReference type="Proteomes" id="UP001302126"/>
    </source>
</evidence>
<dbReference type="GO" id="GO:0016020">
    <property type="term" value="C:membrane"/>
    <property type="evidence" value="ECO:0007669"/>
    <property type="project" value="UniProtKB-SubCell"/>
</dbReference>
<feature type="domain" description="Wax synthase" evidence="6">
    <location>
        <begin position="262"/>
        <end position="346"/>
    </location>
</feature>
<dbReference type="InterPro" id="IPR032805">
    <property type="entry name" value="Wax_synthase_dom"/>
</dbReference>
<keyword evidence="7" id="KW-0808">Transferase</keyword>
<keyword evidence="2 5" id="KW-0812">Transmembrane</keyword>
<keyword evidence="3 5" id="KW-1133">Transmembrane helix</keyword>
<evidence type="ECO:0000256" key="3">
    <source>
        <dbReference type="ARBA" id="ARBA00022989"/>
    </source>
</evidence>
<protein>
    <submittedName>
        <fullName evidence="7">Membrane bound O-acyl transferase family-domain-containing protein</fullName>
    </submittedName>
</protein>
<evidence type="ECO:0000256" key="2">
    <source>
        <dbReference type="ARBA" id="ARBA00022692"/>
    </source>
</evidence>